<name>A0AAP4B9J3_9FIRM</name>
<dbReference type="Proteomes" id="UP001300383">
    <property type="component" value="Unassembled WGS sequence"/>
</dbReference>
<comment type="caution">
    <text evidence="1">The sequence shown here is derived from an EMBL/GenBank/DDBJ whole genome shotgun (WGS) entry which is preliminary data.</text>
</comment>
<dbReference type="AlphaFoldDB" id="A0AAP4B9J3"/>
<dbReference type="EMBL" id="JASGBQ010000001">
    <property type="protein sequence ID" value="MDI9241193.1"/>
    <property type="molecule type" value="Genomic_DNA"/>
</dbReference>
<reference evidence="1 2" key="1">
    <citation type="submission" date="2023-05" db="EMBL/GenBank/DDBJ databases">
        <title>[ruminococcus] sp. nov., isolated from a pig farm feces dump.</title>
        <authorList>
            <person name="Chang Y.-H."/>
        </authorList>
    </citation>
    <scope>NUCLEOTIDE SEQUENCE [LARGE SCALE GENOMIC DNA]</scope>
    <source>
        <strain evidence="1 2">YH-rum2234</strain>
    </source>
</reference>
<gene>
    <name evidence="1" type="ORF">QJ036_01700</name>
</gene>
<evidence type="ECO:0000313" key="2">
    <source>
        <dbReference type="Proteomes" id="UP001300383"/>
    </source>
</evidence>
<evidence type="ECO:0000313" key="1">
    <source>
        <dbReference type="EMBL" id="MDI9241193.1"/>
    </source>
</evidence>
<organism evidence="1 2">
    <name type="scientific">Fusibacillus kribbianus</name>
    <dbReference type="NCBI Taxonomy" id="3044208"/>
    <lineage>
        <taxon>Bacteria</taxon>
        <taxon>Bacillati</taxon>
        <taxon>Bacillota</taxon>
        <taxon>Clostridia</taxon>
        <taxon>Lachnospirales</taxon>
        <taxon>Lachnospiraceae</taxon>
        <taxon>Fusibacillus</taxon>
    </lineage>
</organism>
<proteinExistence type="predicted"/>
<protein>
    <submittedName>
        <fullName evidence="1">Uncharacterized protein</fullName>
    </submittedName>
</protein>
<dbReference type="RefSeq" id="WP_283229695.1">
    <property type="nucleotide sequence ID" value="NZ_JASGBQ010000001.1"/>
</dbReference>
<accession>A0AAP4B9J3</accession>
<keyword evidence="2" id="KW-1185">Reference proteome</keyword>
<sequence>MKKLLSVVIVIIAAMMICFNQKETKRSVDNRTYYSNTVNQTTAAAVVKQAPLQRVPRSSEESIAVGIEMLEESLLYYESELSDTIEEPVAVIDNVYYFHIDTLFEKTGTMSVAVQDGAVVRTTWTYEFKDVIDDSEAFYNDIIRVSDTMAYSNIITSRDYDENGVPRVSVTVRR</sequence>